<accession>A0A4Y2X523</accession>
<gene>
    <name evidence="1" type="ORF">AVEN_202184_1</name>
</gene>
<organism evidence="1 2">
    <name type="scientific">Araneus ventricosus</name>
    <name type="common">Orbweaver spider</name>
    <name type="synonym">Epeira ventricosa</name>
    <dbReference type="NCBI Taxonomy" id="182803"/>
    <lineage>
        <taxon>Eukaryota</taxon>
        <taxon>Metazoa</taxon>
        <taxon>Ecdysozoa</taxon>
        <taxon>Arthropoda</taxon>
        <taxon>Chelicerata</taxon>
        <taxon>Arachnida</taxon>
        <taxon>Araneae</taxon>
        <taxon>Araneomorphae</taxon>
        <taxon>Entelegynae</taxon>
        <taxon>Araneoidea</taxon>
        <taxon>Araneidae</taxon>
        <taxon>Araneus</taxon>
    </lineage>
</organism>
<evidence type="ECO:0000313" key="1">
    <source>
        <dbReference type="EMBL" id="GBO44589.1"/>
    </source>
</evidence>
<proteinExistence type="predicted"/>
<name>A0A4Y2X523_ARAVE</name>
<reference evidence="1 2" key="1">
    <citation type="journal article" date="2019" name="Sci. Rep.">
        <title>Orb-weaving spider Araneus ventricosus genome elucidates the spidroin gene catalogue.</title>
        <authorList>
            <person name="Kono N."/>
            <person name="Nakamura H."/>
            <person name="Ohtoshi R."/>
            <person name="Moran D.A.P."/>
            <person name="Shinohara A."/>
            <person name="Yoshida Y."/>
            <person name="Fujiwara M."/>
            <person name="Mori M."/>
            <person name="Tomita M."/>
            <person name="Arakawa K."/>
        </authorList>
    </citation>
    <scope>NUCLEOTIDE SEQUENCE [LARGE SCALE GENOMIC DNA]</scope>
</reference>
<evidence type="ECO:0000313" key="2">
    <source>
        <dbReference type="Proteomes" id="UP000499080"/>
    </source>
</evidence>
<dbReference type="EMBL" id="BGPR01071378">
    <property type="protein sequence ID" value="GBO44589.1"/>
    <property type="molecule type" value="Genomic_DNA"/>
</dbReference>
<keyword evidence="2" id="KW-1185">Reference proteome</keyword>
<dbReference type="Proteomes" id="UP000499080">
    <property type="component" value="Unassembled WGS sequence"/>
</dbReference>
<protein>
    <submittedName>
        <fullName evidence="1">Uncharacterized protein</fullName>
    </submittedName>
</protein>
<comment type="caution">
    <text evidence="1">The sequence shown here is derived from an EMBL/GenBank/DDBJ whole genome shotgun (WGS) entry which is preliminary data.</text>
</comment>
<dbReference type="AlphaFoldDB" id="A0A4Y2X523"/>
<sequence length="88" mass="10154">MLITGLIKSAWSEANMLNYPIQRSQKMIQDHYQKNSFEDAAVFQILGEDAAESPFLRRNQKEFMLRLICVDYRLGHLTLLASLSTDAF</sequence>